<accession>X0WPR1</accession>
<comment type="caution">
    <text evidence="2">The sequence shown here is derived from an EMBL/GenBank/DDBJ whole genome shotgun (WGS) entry which is preliminary data.</text>
</comment>
<dbReference type="AlphaFoldDB" id="X0WPR1"/>
<evidence type="ECO:0000313" key="2">
    <source>
        <dbReference type="EMBL" id="GAG32645.1"/>
    </source>
</evidence>
<name>X0WPR1_9ZZZZ</name>
<gene>
    <name evidence="2" type="ORF">S01H1_61258</name>
</gene>
<evidence type="ECO:0000256" key="1">
    <source>
        <dbReference type="SAM" id="MobiDB-lite"/>
    </source>
</evidence>
<protein>
    <submittedName>
        <fullName evidence="2">Uncharacterized protein</fullName>
    </submittedName>
</protein>
<dbReference type="EMBL" id="BARS01040156">
    <property type="protein sequence ID" value="GAG32645.1"/>
    <property type="molecule type" value="Genomic_DNA"/>
</dbReference>
<sequence length="40" mass="4503">TLISNASREQEGEGLSRQETVFDVSTGHRQTLRNSFVQHS</sequence>
<feature type="region of interest" description="Disordered" evidence="1">
    <location>
        <begin position="1"/>
        <end position="23"/>
    </location>
</feature>
<reference evidence="2" key="1">
    <citation type="journal article" date="2014" name="Front. Microbiol.">
        <title>High frequency of phylogenetically diverse reductive dehalogenase-homologous genes in deep subseafloor sedimentary metagenomes.</title>
        <authorList>
            <person name="Kawai M."/>
            <person name="Futagami T."/>
            <person name="Toyoda A."/>
            <person name="Takaki Y."/>
            <person name="Nishi S."/>
            <person name="Hori S."/>
            <person name="Arai W."/>
            <person name="Tsubouchi T."/>
            <person name="Morono Y."/>
            <person name="Uchiyama I."/>
            <person name="Ito T."/>
            <person name="Fujiyama A."/>
            <person name="Inagaki F."/>
            <person name="Takami H."/>
        </authorList>
    </citation>
    <scope>NUCLEOTIDE SEQUENCE</scope>
    <source>
        <strain evidence="2">Expedition CK06-06</strain>
    </source>
</reference>
<proteinExistence type="predicted"/>
<organism evidence="2">
    <name type="scientific">marine sediment metagenome</name>
    <dbReference type="NCBI Taxonomy" id="412755"/>
    <lineage>
        <taxon>unclassified sequences</taxon>
        <taxon>metagenomes</taxon>
        <taxon>ecological metagenomes</taxon>
    </lineage>
</organism>
<feature type="non-terminal residue" evidence="2">
    <location>
        <position position="1"/>
    </location>
</feature>